<feature type="compositionally biased region" description="Basic and acidic residues" evidence="2">
    <location>
        <begin position="748"/>
        <end position="758"/>
    </location>
</feature>
<feature type="compositionally biased region" description="Acidic residues" evidence="2">
    <location>
        <begin position="808"/>
        <end position="817"/>
    </location>
</feature>
<organism evidence="4 5">
    <name type="scientific">Triparma strigata</name>
    <dbReference type="NCBI Taxonomy" id="1606541"/>
    <lineage>
        <taxon>Eukaryota</taxon>
        <taxon>Sar</taxon>
        <taxon>Stramenopiles</taxon>
        <taxon>Ochrophyta</taxon>
        <taxon>Bolidophyceae</taxon>
        <taxon>Parmales</taxon>
        <taxon>Triparmaceae</taxon>
        <taxon>Triparma</taxon>
    </lineage>
</organism>
<dbReference type="EMBL" id="BRXY01000165">
    <property type="protein sequence ID" value="GMH73184.1"/>
    <property type="molecule type" value="Genomic_DNA"/>
</dbReference>
<feature type="compositionally biased region" description="Polar residues" evidence="2">
    <location>
        <begin position="81"/>
        <end position="97"/>
    </location>
</feature>
<evidence type="ECO:0000259" key="3">
    <source>
        <dbReference type="Pfam" id="PF14652"/>
    </source>
</evidence>
<accession>A0A9W7AK20</accession>
<name>A0A9W7AK20_9STRA</name>
<reference evidence="5" key="1">
    <citation type="journal article" date="2023" name="Commun. Biol.">
        <title>Genome analysis of Parmales, the sister group of diatoms, reveals the evolutionary specialization of diatoms from phago-mixotrophs to photoautotrophs.</title>
        <authorList>
            <person name="Ban H."/>
            <person name="Sato S."/>
            <person name="Yoshikawa S."/>
            <person name="Yamada K."/>
            <person name="Nakamura Y."/>
            <person name="Ichinomiya M."/>
            <person name="Sato N."/>
            <person name="Blanc-Mathieu R."/>
            <person name="Endo H."/>
            <person name="Kuwata A."/>
            <person name="Ogata H."/>
        </authorList>
    </citation>
    <scope>NUCLEOTIDE SEQUENCE [LARGE SCALE GENOMIC DNA]</scope>
    <source>
        <strain evidence="5">NIES 3701</strain>
    </source>
</reference>
<dbReference type="Pfam" id="PF14652">
    <property type="entry name" value="DUF4457"/>
    <property type="match status" value="2"/>
</dbReference>
<dbReference type="Proteomes" id="UP001165085">
    <property type="component" value="Unassembled WGS sequence"/>
</dbReference>
<feature type="compositionally biased region" description="Basic and acidic residues" evidence="2">
    <location>
        <begin position="779"/>
        <end position="807"/>
    </location>
</feature>
<feature type="domain" description="KATNIP" evidence="3">
    <location>
        <begin position="898"/>
        <end position="1244"/>
    </location>
</feature>
<feature type="domain" description="KATNIP" evidence="3">
    <location>
        <begin position="533"/>
        <end position="677"/>
    </location>
</feature>
<feature type="compositionally biased region" description="Low complexity" evidence="2">
    <location>
        <begin position="128"/>
        <end position="138"/>
    </location>
</feature>
<keyword evidence="1" id="KW-0175">Coiled coil</keyword>
<protein>
    <recommendedName>
        <fullName evidence="3">KATNIP domain-containing protein</fullName>
    </recommendedName>
</protein>
<feature type="region of interest" description="Disordered" evidence="2">
    <location>
        <begin position="1"/>
        <end position="45"/>
    </location>
</feature>
<evidence type="ECO:0000313" key="5">
    <source>
        <dbReference type="Proteomes" id="UP001165085"/>
    </source>
</evidence>
<dbReference type="InterPro" id="IPR027859">
    <property type="entry name" value="KATNIP_dom"/>
</dbReference>
<feature type="region of interest" description="Disordered" evidence="2">
    <location>
        <begin position="739"/>
        <end position="820"/>
    </location>
</feature>
<keyword evidence="5" id="KW-1185">Reference proteome</keyword>
<dbReference type="OrthoDB" id="304622at2759"/>
<evidence type="ECO:0000313" key="4">
    <source>
        <dbReference type="EMBL" id="GMH73184.1"/>
    </source>
</evidence>
<feature type="coiled-coil region" evidence="1">
    <location>
        <begin position="48"/>
        <end position="75"/>
    </location>
</feature>
<dbReference type="PANTHER" id="PTHR21534">
    <property type="entry name" value="KATANIN-INTERACTING PROTEIN"/>
    <property type="match status" value="1"/>
</dbReference>
<feature type="region of interest" description="Disordered" evidence="2">
    <location>
        <begin position="80"/>
        <end position="147"/>
    </location>
</feature>
<comment type="caution">
    <text evidence="4">The sequence shown here is derived from an EMBL/GenBank/DDBJ whole genome shotgun (WGS) entry which is preliminary data.</text>
</comment>
<feature type="compositionally biased region" description="Polar residues" evidence="2">
    <location>
        <begin position="29"/>
        <end position="39"/>
    </location>
</feature>
<feature type="compositionally biased region" description="Polar residues" evidence="2">
    <location>
        <begin position="394"/>
        <end position="405"/>
    </location>
</feature>
<feature type="region of interest" description="Disordered" evidence="2">
    <location>
        <begin position="384"/>
        <end position="412"/>
    </location>
</feature>
<evidence type="ECO:0000256" key="1">
    <source>
        <dbReference type="SAM" id="Coils"/>
    </source>
</evidence>
<sequence length="1327" mass="145823">MLRRIFRKPTNVTDKENRFDAQAPPLANVTPSNAKQQGLSPAEKQKEYIRMLEERNRLKREVEIKQKTKTQLLAEKREAGFNTNFGGANSQPASKVNSKLKSQKAKSKKREDISMAEPALNALDHQANKNNANNGNQPPKRRQWGKPSKQILQLGGVSAAAEEEDILKDCEDYDSDCYDDDEFDEYEGTLTLKAKAALTEGLGAKMSSQQINDLLPPSPNKPEVLAEMPKFLPAKKVNLDITPMRRPSSARARAVKADMCVQSFDFNNNRNLDFAKYGRSVDVREEKVVTGGGVAGVEESITGSLVKQIGNLTPEQQRRLMEKLSTAATNEDDDVEEEVEEVGDNEFDLIEAQDEERLSTPLKDNTAMLTPHQDATPKRITTLGQPRKFDKGFGQTQGSLSSTDTTPDRSGKLENDVLEQSLESLTKFNTTRPLVPTLVEREKAPSPDQVLRKQQSKTIMDRIKEAEMSVLAATRFSSDDDDDDDGSGVEGTFAPSPAAKNTRKTLAPLEPLSEPLEAPISEMQLSEGSPSVIPTFPSGRHLKFDILSTWGDPHYVGLAGLEIFAKSGFVVDLTAPNVVFAANPPSVNVLGGDGKDPRTVDKLFDGQCHTCSDLHTWLAPWGLSQTVTIEIDLGEETTLSMIRFWNYNKNRQQSYRGVKDVRVQLDASVIFEGEVRRAAGGLNGPEECSDAVLFTTDDEILNAIEERDETLYPEFRAQQQSDVSETLVQRIKKRMELDRPRTACGDDSFEKDFGDENVRPSTRAGLESPSPADIEADLFGDHKNEDDFENETKVFEEESQLEERPENDNFDDDDDDINAMMADVGDGRISFSPKASLKKKQATAAAAAAATTPLPPTEVPSTFACDGVTIKIHATHEMQIDKTRMSLSDSTSNSPPSSYVGLGGIRLLRHDGSQVIMQDMAQDVIDATPRDLHSLGYSGDERRISNLYSASSNPISIADSDMWLVPDSVTAGTIGADGSVSITIKFGQRVEDLFAIQVWNYNKVPLDASGKYDFDIVDEDSLRGASVCSVALKNCESMSSYPIGAFRLRRGPSCAAFDYGQTLELSKPHAIEFDDLLGTGKRAGMKRLATSFKPCTNLRQDYETPFLPCGMLLKMVVHGGWGDPYYVGLDSFEIVNAYGKKVNVREVGACPKDLSSIGVSDDIRVPSNLVNDAGAPWLAPLAVSMSEGADVAPGHENENVVYFTLDEPTHIGAVRITNYGKTPTRGVRDFSLFIDGLIVYRGYAERSDRVKNGHAILFCGEDSVLSAVGGGKNLTYCGVETQDVECIDEGVIRIRSRFADGPVIDPCAEGVKSDLSRRPRTSSTRRR</sequence>
<proteinExistence type="predicted"/>
<dbReference type="InterPro" id="IPR026704">
    <property type="entry name" value="KATNIP"/>
</dbReference>
<gene>
    <name evidence="4" type="ORF">TrST_g7025</name>
</gene>
<evidence type="ECO:0000256" key="2">
    <source>
        <dbReference type="SAM" id="MobiDB-lite"/>
    </source>
</evidence>
<feature type="region of interest" description="Disordered" evidence="2">
    <location>
        <begin position="475"/>
        <end position="510"/>
    </location>
</feature>
<dbReference type="PANTHER" id="PTHR21534:SF0">
    <property type="entry name" value="KATANIN-INTERACTING PROTEIN"/>
    <property type="match status" value="1"/>
</dbReference>